<dbReference type="EMBL" id="CAJNBH010000028">
    <property type="protein sequence ID" value="CAE6838328.1"/>
    <property type="molecule type" value="Genomic_DNA"/>
</dbReference>
<dbReference type="Pfam" id="PF00027">
    <property type="entry name" value="cNMP_binding"/>
    <property type="match status" value="1"/>
</dbReference>
<keyword evidence="2" id="KW-0238">DNA-binding</keyword>
<evidence type="ECO:0000256" key="3">
    <source>
        <dbReference type="ARBA" id="ARBA00023163"/>
    </source>
</evidence>
<dbReference type="InterPro" id="IPR036390">
    <property type="entry name" value="WH_DNA-bd_sf"/>
</dbReference>
<dbReference type="Gene3D" id="2.60.120.10">
    <property type="entry name" value="Jelly Rolls"/>
    <property type="match status" value="1"/>
</dbReference>
<dbReference type="Pfam" id="PF13545">
    <property type="entry name" value="HTH_Crp_2"/>
    <property type="match status" value="1"/>
</dbReference>
<dbReference type="InterPro" id="IPR018490">
    <property type="entry name" value="cNMP-bd_dom_sf"/>
</dbReference>
<gene>
    <name evidence="6" type="ORF">R69776_06923</name>
</gene>
<keyword evidence="7" id="KW-1185">Reference proteome</keyword>
<evidence type="ECO:0000256" key="4">
    <source>
        <dbReference type="SAM" id="MobiDB-lite"/>
    </source>
</evidence>
<dbReference type="SUPFAM" id="SSF46785">
    <property type="entry name" value="Winged helix' DNA-binding domain"/>
    <property type="match status" value="1"/>
</dbReference>
<evidence type="ECO:0000259" key="5">
    <source>
        <dbReference type="PROSITE" id="PS51063"/>
    </source>
</evidence>
<dbReference type="SMART" id="SM00419">
    <property type="entry name" value="HTH_CRP"/>
    <property type="match status" value="1"/>
</dbReference>
<evidence type="ECO:0000256" key="1">
    <source>
        <dbReference type="ARBA" id="ARBA00023015"/>
    </source>
</evidence>
<evidence type="ECO:0000256" key="2">
    <source>
        <dbReference type="ARBA" id="ARBA00023125"/>
    </source>
</evidence>
<dbReference type="Proteomes" id="UP000673821">
    <property type="component" value="Unassembled WGS sequence"/>
</dbReference>
<keyword evidence="1" id="KW-0805">Transcription regulation</keyword>
<dbReference type="PANTHER" id="PTHR24567">
    <property type="entry name" value="CRP FAMILY TRANSCRIPTIONAL REGULATORY PROTEIN"/>
    <property type="match status" value="1"/>
</dbReference>
<dbReference type="PANTHER" id="PTHR24567:SF74">
    <property type="entry name" value="HTH-TYPE TRANSCRIPTIONAL REGULATOR ARCR"/>
    <property type="match status" value="1"/>
</dbReference>
<dbReference type="CDD" id="cd00038">
    <property type="entry name" value="CAP_ED"/>
    <property type="match status" value="1"/>
</dbReference>
<comment type="caution">
    <text evidence="6">The sequence shown here is derived from an EMBL/GenBank/DDBJ whole genome shotgun (WGS) entry which is preliminary data.</text>
</comment>
<organism evidence="6 7">
    <name type="scientific">Paraburkholderia nemoris</name>
    <dbReference type="NCBI Taxonomy" id="2793076"/>
    <lineage>
        <taxon>Bacteria</taxon>
        <taxon>Pseudomonadati</taxon>
        <taxon>Pseudomonadota</taxon>
        <taxon>Betaproteobacteria</taxon>
        <taxon>Burkholderiales</taxon>
        <taxon>Burkholderiaceae</taxon>
        <taxon>Paraburkholderia</taxon>
    </lineage>
</organism>
<feature type="domain" description="HTH crp-type" evidence="5">
    <location>
        <begin position="212"/>
        <end position="285"/>
    </location>
</feature>
<feature type="region of interest" description="Disordered" evidence="4">
    <location>
        <begin position="1"/>
        <end position="37"/>
    </location>
</feature>
<dbReference type="RefSeq" id="WP_128576621.1">
    <property type="nucleotide sequence ID" value="NZ_CAJNBC010000010.1"/>
</dbReference>
<evidence type="ECO:0000313" key="6">
    <source>
        <dbReference type="EMBL" id="CAE6838328.1"/>
    </source>
</evidence>
<dbReference type="InterPro" id="IPR014710">
    <property type="entry name" value="RmlC-like_jellyroll"/>
</dbReference>
<dbReference type="PROSITE" id="PS51063">
    <property type="entry name" value="HTH_CRP_2"/>
    <property type="match status" value="1"/>
</dbReference>
<dbReference type="InterPro" id="IPR050397">
    <property type="entry name" value="Env_Response_Regulators"/>
</dbReference>
<dbReference type="InterPro" id="IPR000595">
    <property type="entry name" value="cNMP-bd_dom"/>
</dbReference>
<dbReference type="SUPFAM" id="SSF51206">
    <property type="entry name" value="cAMP-binding domain-like"/>
    <property type="match status" value="1"/>
</dbReference>
<reference evidence="6 7" key="1">
    <citation type="submission" date="2021-02" db="EMBL/GenBank/DDBJ databases">
        <authorList>
            <person name="Vanwijnsberghe S."/>
        </authorList>
    </citation>
    <scope>NUCLEOTIDE SEQUENCE [LARGE SCALE GENOMIC DNA]</scope>
    <source>
        <strain evidence="6 7">R-69776</strain>
    </source>
</reference>
<proteinExistence type="predicted"/>
<name>A0ABM8SWI7_9BURK</name>
<keyword evidence="3" id="KW-0804">Transcription</keyword>
<dbReference type="InterPro" id="IPR012318">
    <property type="entry name" value="HTH_CRP"/>
</dbReference>
<accession>A0ABM8SWI7</accession>
<sequence>MSTLSEAFNPDSVGRPSVGRPSTARSSVVRSAGPPSAALSVVPPPAWPVPLFASRRDGRSLDVSVRAAIHAAFTANPCLKSWPAHAIDALCDAGQLRTWTNGELIFARDEACDDIQVVLSGAIEMSWTNSAGVRAVAVYMWPNEVINFIPVMDRRGSMHDQRAHGSTTLFHIPGNALFELFAREPALLRNVLDLICLRSRALHSRMGKTALAGFRARLADQLLGLAEWHGKKTERGVELTIKLSQEDLAALLAASRQSINKELRWLVQQGIVDVRYSRITVIDMDALREVSDAA</sequence>
<protein>
    <recommendedName>
        <fullName evidence="5">HTH crp-type domain-containing protein</fullName>
    </recommendedName>
</protein>
<evidence type="ECO:0000313" key="7">
    <source>
        <dbReference type="Proteomes" id="UP000673821"/>
    </source>
</evidence>